<dbReference type="Proteomes" id="UP000287416">
    <property type="component" value="Segment"/>
</dbReference>
<reference evidence="1 2" key="1">
    <citation type="submission" date="2018-12" db="EMBL/GenBank/DDBJ databases">
        <title>Successful treatment of antibiotic resistant microbial bone infection with bacteriophages.</title>
        <authorList>
            <person name="Nir-Paz R."/>
            <person name="Gelman D."/>
            <person name="Khouri A."/>
            <person name="Sisson B.M."/>
            <person name="Fackler J."/>
            <person name="Oren S.A."/>
            <person name="Khalifa L."/>
            <person name="Rimon A."/>
            <person name="Glazer S.C."/>
            <person name="Moses A.E."/>
            <person name="Yoram W."/>
            <person name="Schooley R.T."/>
            <person name="Hazan R."/>
        </authorList>
    </citation>
    <scope>NUCLEOTIDE SEQUENCE [LARGE SCALE GENOMIC DNA]</scope>
</reference>
<accession>A0A3T0IH49</accession>
<protein>
    <recommendedName>
        <fullName evidence="3">Tail fiber assembly protein</fullName>
    </recommendedName>
</protein>
<proteinExistence type="predicted"/>
<sequence length="80" mass="8719">MSDVNQTLLETKAKLLDAIEANQSLHQHNQQLSQTLQSICQVIGLEPDETGNLELDRIVQTVAALVADNAPVEAVDEPIE</sequence>
<name>A0A3T0IH49_9CAUD</name>
<evidence type="ECO:0008006" key="3">
    <source>
        <dbReference type="Google" id="ProtNLM"/>
    </source>
</evidence>
<evidence type="ECO:0000313" key="2">
    <source>
        <dbReference type="Proteomes" id="UP000287416"/>
    </source>
</evidence>
<dbReference type="RefSeq" id="YP_009882263.1">
    <property type="nucleotide sequence ID" value="NC_049445.1"/>
</dbReference>
<evidence type="ECO:0000313" key="1">
    <source>
        <dbReference type="EMBL" id="AZU98734.1"/>
    </source>
</evidence>
<keyword evidence="2" id="KW-1185">Reference proteome</keyword>
<dbReference type="GeneID" id="55811559"/>
<dbReference type="KEGG" id="vg:55811559"/>
<organism evidence="1 2">
    <name type="scientific">Acinetobacter phage AbTZA1</name>
    <dbReference type="NCBI Taxonomy" id="2500827"/>
    <lineage>
        <taxon>Viruses</taxon>
        <taxon>Duplodnaviria</taxon>
        <taxon>Heunggongvirae</taxon>
        <taxon>Uroviricota</taxon>
        <taxon>Caudoviricetes</taxon>
        <taxon>Pantevenvirales</taxon>
        <taxon>Straboviridae</taxon>
        <taxon>Twarogvirinae</taxon>
        <taxon>Hadassahvirus</taxon>
        <taxon>Hadassahvirus azbtza1</taxon>
    </lineage>
</organism>
<dbReference type="EMBL" id="MK278860">
    <property type="protein sequence ID" value="AZU98734.1"/>
    <property type="molecule type" value="Genomic_DNA"/>
</dbReference>